<evidence type="ECO:0000259" key="6">
    <source>
        <dbReference type="PROSITE" id="PS51293"/>
    </source>
</evidence>
<keyword evidence="3" id="KW-0804">Transcription</keyword>
<gene>
    <name evidence="8" type="ORF">C1645_777215</name>
</gene>
<dbReference type="InterPro" id="IPR051575">
    <property type="entry name" value="Myb-like_DNA-bd"/>
</dbReference>
<dbReference type="InterPro" id="IPR017930">
    <property type="entry name" value="Myb_dom"/>
</dbReference>
<protein>
    <recommendedName>
        <fullName evidence="10">Homeodomain-like protein</fullName>
    </recommendedName>
</protein>
<dbReference type="Proteomes" id="UP000265703">
    <property type="component" value="Unassembled WGS sequence"/>
</dbReference>
<feature type="domain" description="Myb-like" evidence="5">
    <location>
        <begin position="62"/>
        <end position="108"/>
    </location>
</feature>
<evidence type="ECO:0000259" key="7">
    <source>
        <dbReference type="PROSITE" id="PS51294"/>
    </source>
</evidence>
<dbReference type="GO" id="GO:0019185">
    <property type="term" value="C:snRNA-activating protein complex"/>
    <property type="evidence" value="ECO:0007669"/>
    <property type="project" value="TreeGrafter"/>
</dbReference>
<dbReference type="PANTHER" id="PTHR46621:SF1">
    <property type="entry name" value="SNRNA-ACTIVATING PROTEIN COMPLEX SUBUNIT 4"/>
    <property type="match status" value="1"/>
</dbReference>
<dbReference type="Pfam" id="PF13921">
    <property type="entry name" value="Myb_DNA-bind_6"/>
    <property type="match status" value="2"/>
</dbReference>
<dbReference type="PROSITE" id="PS50090">
    <property type="entry name" value="MYB_LIKE"/>
    <property type="match status" value="5"/>
</dbReference>
<accession>A0A397SMZ7</accession>
<dbReference type="GO" id="GO:0001006">
    <property type="term" value="F:RNA polymerase III type 3 promoter sequence-specific DNA binding"/>
    <property type="evidence" value="ECO:0007669"/>
    <property type="project" value="TreeGrafter"/>
</dbReference>
<feature type="domain" description="HTH myb-type" evidence="7">
    <location>
        <begin position="118"/>
        <end position="165"/>
    </location>
</feature>
<dbReference type="GO" id="GO:0000978">
    <property type="term" value="F:RNA polymerase II cis-regulatory region sequence-specific DNA binding"/>
    <property type="evidence" value="ECO:0007669"/>
    <property type="project" value="TreeGrafter"/>
</dbReference>
<feature type="domain" description="Myb-like" evidence="5">
    <location>
        <begin position="258"/>
        <end position="308"/>
    </location>
</feature>
<feature type="domain" description="SANT" evidence="6">
    <location>
        <begin position="208"/>
        <end position="259"/>
    </location>
</feature>
<evidence type="ECO:0000256" key="2">
    <source>
        <dbReference type="ARBA" id="ARBA00023125"/>
    </source>
</evidence>
<evidence type="ECO:0000256" key="1">
    <source>
        <dbReference type="ARBA" id="ARBA00023015"/>
    </source>
</evidence>
<dbReference type="CDD" id="cd11660">
    <property type="entry name" value="SANT_TRF"/>
    <property type="match status" value="1"/>
</dbReference>
<keyword evidence="9" id="KW-1185">Reference proteome</keyword>
<feature type="domain" description="Myb-like" evidence="5">
    <location>
        <begin position="118"/>
        <end position="161"/>
    </location>
</feature>
<evidence type="ECO:0000256" key="4">
    <source>
        <dbReference type="ARBA" id="ARBA00023242"/>
    </source>
</evidence>
<feature type="domain" description="HTH myb-type" evidence="7">
    <location>
        <begin position="63"/>
        <end position="112"/>
    </location>
</feature>
<sequence>MILFLRRCINLQDYYVNNLVNLFIKRNRLTNNLQFYFHSSTFKNDENSINHDGINLKPRPYNNWTQEEVDKLIDSVKIHGKKWNFISEAFFQSKRHPKALSFKWKTLNQTRISYYNHWTADEDKIFMEGIKKYGVGKWAEISKMLINRNNVQIATRWRLISRTKRGKWQKEEDKDLLDLVKKYGKNWEFISRILNRPKPSIIIRYQNLTNDPWTPEEDRKLRNALKEYNQDWNKILKLFPNRHLSDVKGRFRNCPKTDPNVNLGRWNEKEAQDILKAYKLFGKRWKNIAEFVKTRSPSQCAKYWSKHLKKPDEHAYRIY</sequence>
<keyword evidence="1" id="KW-0805">Transcription regulation</keyword>
<evidence type="ECO:0000259" key="5">
    <source>
        <dbReference type="PROSITE" id="PS50090"/>
    </source>
</evidence>
<proteinExistence type="predicted"/>
<dbReference type="InterPro" id="IPR017884">
    <property type="entry name" value="SANT_dom"/>
</dbReference>
<organism evidence="8 9">
    <name type="scientific">Glomus cerebriforme</name>
    <dbReference type="NCBI Taxonomy" id="658196"/>
    <lineage>
        <taxon>Eukaryota</taxon>
        <taxon>Fungi</taxon>
        <taxon>Fungi incertae sedis</taxon>
        <taxon>Mucoromycota</taxon>
        <taxon>Glomeromycotina</taxon>
        <taxon>Glomeromycetes</taxon>
        <taxon>Glomerales</taxon>
        <taxon>Glomeraceae</taxon>
        <taxon>Glomus</taxon>
    </lineage>
</organism>
<dbReference type="GO" id="GO:0042796">
    <property type="term" value="P:snRNA transcription by RNA polymerase III"/>
    <property type="evidence" value="ECO:0007669"/>
    <property type="project" value="TreeGrafter"/>
</dbReference>
<dbReference type="STRING" id="658196.A0A397SMZ7"/>
<evidence type="ECO:0000313" key="8">
    <source>
        <dbReference type="EMBL" id="RIA87483.1"/>
    </source>
</evidence>
<dbReference type="PANTHER" id="PTHR46621">
    <property type="entry name" value="SNRNA-ACTIVATING PROTEIN COMPLEX SUBUNIT 4"/>
    <property type="match status" value="1"/>
</dbReference>
<keyword evidence="4" id="KW-0539">Nucleus</keyword>
<feature type="domain" description="Myb-like" evidence="5">
    <location>
        <begin position="164"/>
        <end position="209"/>
    </location>
</feature>
<dbReference type="GO" id="GO:0042795">
    <property type="term" value="P:snRNA transcription by RNA polymerase II"/>
    <property type="evidence" value="ECO:0007669"/>
    <property type="project" value="TreeGrafter"/>
</dbReference>
<dbReference type="SMART" id="SM00717">
    <property type="entry name" value="SANT"/>
    <property type="match status" value="5"/>
</dbReference>
<dbReference type="PROSITE" id="PS51293">
    <property type="entry name" value="SANT"/>
    <property type="match status" value="2"/>
</dbReference>
<dbReference type="InterPro" id="IPR009057">
    <property type="entry name" value="Homeodomain-like_sf"/>
</dbReference>
<evidence type="ECO:0000256" key="3">
    <source>
        <dbReference type="ARBA" id="ARBA00023163"/>
    </source>
</evidence>
<feature type="domain" description="SANT" evidence="6">
    <location>
        <begin position="265"/>
        <end position="300"/>
    </location>
</feature>
<dbReference type="OrthoDB" id="2143914at2759"/>
<dbReference type="Gene3D" id="1.10.10.60">
    <property type="entry name" value="Homeodomain-like"/>
    <property type="match status" value="5"/>
</dbReference>
<feature type="domain" description="HTH myb-type" evidence="7">
    <location>
        <begin position="258"/>
        <end position="312"/>
    </location>
</feature>
<reference evidence="8 9" key="1">
    <citation type="submission" date="2018-06" db="EMBL/GenBank/DDBJ databases">
        <title>Comparative genomics reveals the genomic features of Rhizophagus irregularis, R. cerebriforme, R. diaphanum and Gigaspora rosea, and their symbiotic lifestyle signature.</title>
        <authorList>
            <person name="Morin E."/>
            <person name="San Clemente H."/>
            <person name="Chen E.C.H."/>
            <person name="De La Providencia I."/>
            <person name="Hainaut M."/>
            <person name="Kuo A."/>
            <person name="Kohler A."/>
            <person name="Murat C."/>
            <person name="Tang N."/>
            <person name="Roy S."/>
            <person name="Loubradou J."/>
            <person name="Henrissat B."/>
            <person name="Grigoriev I.V."/>
            <person name="Corradi N."/>
            <person name="Roux C."/>
            <person name="Martin F.M."/>
        </authorList>
    </citation>
    <scope>NUCLEOTIDE SEQUENCE [LARGE SCALE GENOMIC DNA]</scope>
    <source>
        <strain evidence="8 9">DAOM 227022</strain>
    </source>
</reference>
<dbReference type="Pfam" id="PF00249">
    <property type="entry name" value="Myb_DNA-binding"/>
    <property type="match status" value="2"/>
</dbReference>
<keyword evidence="2" id="KW-0238">DNA-binding</keyword>
<dbReference type="CDD" id="cd00167">
    <property type="entry name" value="SANT"/>
    <property type="match status" value="2"/>
</dbReference>
<dbReference type="PROSITE" id="PS51294">
    <property type="entry name" value="HTH_MYB"/>
    <property type="match status" value="4"/>
</dbReference>
<comment type="caution">
    <text evidence="8">The sequence shown here is derived from an EMBL/GenBank/DDBJ whole genome shotgun (WGS) entry which is preliminary data.</text>
</comment>
<dbReference type="SUPFAM" id="SSF46689">
    <property type="entry name" value="Homeodomain-like"/>
    <property type="match status" value="4"/>
</dbReference>
<dbReference type="InterPro" id="IPR001005">
    <property type="entry name" value="SANT/Myb"/>
</dbReference>
<dbReference type="AlphaFoldDB" id="A0A397SMZ7"/>
<evidence type="ECO:0000313" key="9">
    <source>
        <dbReference type="Proteomes" id="UP000265703"/>
    </source>
</evidence>
<name>A0A397SMZ7_9GLOM</name>
<dbReference type="EMBL" id="QKYT01000306">
    <property type="protein sequence ID" value="RIA87483.1"/>
    <property type="molecule type" value="Genomic_DNA"/>
</dbReference>
<feature type="domain" description="Myb-like" evidence="5">
    <location>
        <begin position="212"/>
        <end position="253"/>
    </location>
</feature>
<feature type="domain" description="HTH myb-type" evidence="7">
    <location>
        <begin position="212"/>
        <end position="242"/>
    </location>
</feature>
<evidence type="ECO:0008006" key="10">
    <source>
        <dbReference type="Google" id="ProtNLM"/>
    </source>
</evidence>